<sequence length="549" mass="60036">MPLGILEDRQLEHVPGTSPLNELGRVGVEQPEGVNANFLKHDVTGQIVLVPQPSDSPNDPYNWPKWKKRMFTIAMGYGCGCVGAIGPLLTAALTPLSEKFNIPLQQFTLGLQGSCIVTIAVSSLLCNTLAVKIGKRPVYILTSIGLMVTCFWAAEAKSFASLAAARAVQGFCMAPMEALIPASIADIWFVHERGFQSSVFNLGVLGGINLASPIAGAIIQYGSYRICLKAMGGAFALQVIMTVFFMPESAYHRSDALGIDTADVPINQIFEKGDTTFEYDEKAAASPTRTKTVEPKKSYIRELLPYDGYWDHTSFWRTFVRPFFFLASPMVAWATLLFTTCISWLVLISITLSQIMSAPPYNFSITAVGASNLSSFVASLMGTALAGPLVDGLATFMSRRNKGVFEPEFRLPIMCTYLFFTAAGFFAWGQSLHAQDPWPIPVIVCLGLINLGVQLGTTGVVTYVVDCHREQAAEAFAIMNFVKNLFAFGLTFYCNDWIAVQGVRNCFFVIGGITAAVALTTVPMYILGKRARSWSHRHRIITKIVQWAG</sequence>
<dbReference type="SUPFAM" id="SSF103473">
    <property type="entry name" value="MFS general substrate transporter"/>
    <property type="match status" value="1"/>
</dbReference>
<evidence type="ECO:0000256" key="5">
    <source>
        <dbReference type="SAM" id="Phobius"/>
    </source>
</evidence>
<evidence type="ECO:0000313" key="7">
    <source>
        <dbReference type="Proteomes" id="UP000078576"/>
    </source>
</evidence>
<dbReference type="GO" id="GO:0022857">
    <property type="term" value="F:transmembrane transporter activity"/>
    <property type="evidence" value="ECO:0007669"/>
    <property type="project" value="InterPro"/>
</dbReference>
<keyword evidence="3 5" id="KW-1133">Transmembrane helix</keyword>
<keyword evidence="2 5" id="KW-0812">Transmembrane</keyword>
<accession>A0A194UNJ0</accession>
<dbReference type="Gene3D" id="1.20.1250.20">
    <property type="entry name" value="MFS general substrate transporter like domains"/>
    <property type="match status" value="1"/>
</dbReference>
<evidence type="ECO:0000256" key="4">
    <source>
        <dbReference type="ARBA" id="ARBA00023136"/>
    </source>
</evidence>
<feature type="transmembrane region" description="Helical" evidence="5">
    <location>
        <begin position="70"/>
        <end position="89"/>
    </location>
</feature>
<feature type="transmembrane region" description="Helical" evidence="5">
    <location>
        <begin position="376"/>
        <end position="397"/>
    </location>
</feature>
<evidence type="ECO:0000256" key="2">
    <source>
        <dbReference type="ARBA" id="ARBA00022692"/>
    </source>
</evidence>
<organism evidence="6 7">
    <name type="scientific">Cytospora mali</name>
    <name type="common">Apple Valsa canker fungus</name>
    <name type="synonym">Valsa mali</name>
    <dbReference type="NCBI Taxonomy" id="578113"/>
    <lineage>
        <taxon>Eukaryota</taxon>
        <taxon>Fungi</taxon>
        <taxon>Dikarya</taxon>
        <taxon>Ascomycota</taxon>
        <taxon>Pezizomycotina</taxon>
        <taxon>Sordariomycetes</taxon>
        <taxon>Sordariomycetidae</taxon>
        <taxon>Diaporthales</taxon>
        <taxon>Cytosporaceae</taxon>
        <taxon>Cytospora</taxon>
    </lineage>
</organism>
<feature type="transmembrane region" description="Helical" evidence="5">
    <location>
        <begin position="323"/>
        <end position="356"/>
    </location>
</feature>
<keyword evidence="4 5" id="KW-0472">Membrane</keyword>
<dbReference type="InterPro" id="IPR036259">
    <property type="entry name" value="MFS_trans_sf"/>
</dbReference>
<feature type="transmembrane region" description="Helical" evidence="5">
    <location>
        <begin position="138"/>
        <end position="155"/>
    </location>
</feature>
<feature type="transmembrane region" description="Helical" evidence="5">
    <location>
        <begin position="477"/>
        <end position="500"/>
    </location>
</feature>
<keyword evidence="7" id="KW-1185">Reference proteome</keyword>
<dbReference type="PANTHER" id="PTHR23502:SF20">
    <property type="entry name" value="TRANSPORTER, PUTATIVE (AFU_ORTHOLOGUE AFUA_6G13880)-RELATED"/>
    <property type="match status" value="1"/>
</dbReference>
<name>A0A194UNJ0_CYTMA</name>
<feature type="transmembrane region" description="Helical" evidence="5">
    <location>
        <begin position="109"/>
        <end position="131"/>
    </location>
</feature>
<evidence type="ECO:0000256" key="3">
    <source>
        <dbReference type="ARBA" id="ARBA00022989"/>
    </source>
</evidence>
<dbReference type="InterPro" id="IPR011701">
    <property type="entry name" value="MFS"/>
</dbReference>
<protein>
    <recommendedName>
        <fullName evidence="8">Major facilitator superfamily (MFS) profile domain-containing protein</fullName>
    </recommendedName>
</protein>
<evidence type="ECO:0000256" key="1">
    <source>
        <dbReference type="ARBA" id="ARBA00004141"/>
    </source>
</evidence>
<feature type="transmembrane region" description="Helical" evidence="5">
    <location>
        <begin position="202"/>
        <end position="222"/>
    </location>
</feature>
<feature type="transmembrane region" description="Helical" evidence="5">
    <location>
        <begin position="506"/>
        <end position="527"/>
    </location>
</feature>
<dbReference type="PANTHER" id="PTHR23502">
    <property type="entry name" value="MAJOR FACILITATOR SUPERFAMILY"/>
    <property type="match status" value="1"/>
</dbReference>
<dbReference type="Pfam" id="PF07690">
    <property type="entry name" value="MFS_1"/>
    <property type="match status" value="1"/>
</dbReference>
<dbReference type="EMBL" id="KN714668">
    <property type="protein sequence ID" value="KUI53235.1"/>
    <property type="molecule type" value="Genomic_DNA"/>
</dbReference>
<dbReference type="OrthoDB" id="2585655at2759"/>
<dbReference type="Proteomes" id="UP000078576">
    <property type="component" value="Unassembled WGS sequence"/>
</dbReference>
<evidence type="ECO:0008006" key="8">
    <source>
        <dbReference type="Google" id="ProtNLM"/>
    </source>
</evidence>
<dbReference type="STRING" id="694573.A0A194UNJ0"/>
<dbReference type="GO" id="GO:0005886">
    <property type="term" value="C:plasma membrane"/>
    <property type="evidence" value="ECO:0007669"/>
    <property type="project" value="TreeGrafter"/>
</dbReference>
<evidence type="ECO:0000313" key="6">
    <source>
        <dbReference type="EMBL" id="KUI53235.1"/>
    </source>
</evidence>
<gene>
    <name evidence="6" type="ORF">VP1G_00667</name>
</gene>
<dbReference type="AlphaFoldDB" id="A0A194UNJ0"/>
<feature type="transmembrane region" description="Helical" evidence="5">
    <location>
        <begin position="440"/>
        <end position="465"/>
    </location>
</feature>
<feature type="transmembrane region" description="Helical" evidence="5">
    <location>
        <begin position="409"/>
        <end position="428"/>
    </location>
</feature>
<reference evidence="7" key="1">
    <citation type="submission" date="2014-12" db="EMBL/GenBank/DDBJ databases">
        <title>Genome Sequence of Valsa Canker Pathogens Uncovers a Specific Adaption of Colonization on Woody Bark.</title>
        <authorList>
            <person name="Yin Z."/>
            <person name="Liu H."/>
            <person name="Gao X."/>
            <person name="Li Z."/>
            <person name="Song N."/>
            <person name="Ke X."/>
            <person name="Dai Q."/>
            <person name="Wu Y."/>
            <person name="Sun Y."/>
            <person name="Xu J.-R."/>
            <person name="Kang Z.K."/>
            <person name="Wang L."/>
            <person name="Huang L."/>
        </authorList>
    </citation>
    <scope>NUCLEOTIDE SEQUENCE [LARGE SCALE GENOMIC DNA]</scope>
    <source>
        <strain evidence="7">SXYL134</strain>
    </source>
</reference>
<feature type="transmembrane region" description="Helical" evidence="5">
    <location>
        <begin position="228"/>
        <end position="246"/>
    </location>
</feature>
<comment type="subcellular location">
    <subcellularLocation>
        <location evidence="1">Membrane</location>
        <topology evidence="1">Multi-pass membrane protein</topology>
    </subcellularLocation>
</comment>
<proteinExistence type="predicted"/>